<dbReference type="AlphaFoldDB" id="A0A7X5HUV0"/>
<evidence type="ECO:0000313" key="4">
    <source>
        <dbReference type="EMBL" id="NDL66806.1"/>
    </source>
</evidence>
<dbReference type="Gene3D" id="1.10.357.10">
    <property type="entry name" value="Tetracycline Repressor, domain 2"/>
    <property type="match status" value="1"/>
</dbReference>
<dbReference type="EMBL" id="JAAEEH010000006">
    <property type="protein sequence ID" value="NDL66806.1"/>
    <property type="molecule type" value="Genomic_DNA"/>
</dbReference>
<keyword evidence="5" id="KW-1185">Reference proteome</keyword>
<dbReference type="Pfam" id="PF14278">
    <property type="entry name" value="TetR_C_8"/>
    <property type="match status" value="1"/>
</dbReference>
<dbReference type="RefSeq" id="WP_162369534.1">
    <property type="nucleotide sequence ID" value="NZ_JAAEEH010000006.1"/>
</dbReference>
<gene>
    <name evidence="4" type="ORF">GXN74_03480</name>
</gene>
<name>A0A7X5HUV0_9FIRM</name>
<evidence type="ECO:0000313" key="5">
    <source>
        <dbReference type="Proteomes" id="UP000461585"/>
    </source>
</evidence>
<evidence type="ECO:0000259" key="3">
    <source>
        <dbReference type="PROSITE" id="PS50977"/>
    </source>
</evidence>
<sequence length="176" mass="19852">MNSKEKLAGALEALLACKNLDDIPVSEIVACASVSRKTFYRNFKDKYDLAAWYFARLYEGSFGRIKEGVGWEEALLSHLEIYEEKHPVLKNAYESRDVNGLRACDILLTKRTFEEYLAGKGVDTQTEDMRFAIEIAARGGTDCIIEWLLGGMKMDKARLASLLKRTLPGDILRHIG</sequence>
<reference evidence="4 5" key="1">
    <citation type="submission" date="2020-01" db="EMBL/GenBank/DDBJ databases">
        <title>Anaeroalcalibacter tamaniensis gen. nov., sp. nov., moderately halophilic strictly anaerobic fermenter bacterium from mud volcano of Taman peninsula.</title>
        <authorList>
            <person name="Frolova A."/>
            <person name="Merkel A.Y."/>
            <person name="Slobodkin A.I."/>
        </authorList>
    </citation>
    <scope>NUCLEOTIDE SEQUENCE [LARGE SCALE GENOMIC DNA]</scope>
    <source>
        <strain evidence="4 5">F-3ap</strain>
    </source>
</reference>
<evidence type="ECO:0000256" key="1">
    <source>
        <dbReference type="ARBA" id="ARBA00023125"/>
    </source>
</evidence>
<organism evidence="4 5">
    <name type="scientific">Anaerotalea alkaliphila</name>
    <dbReference type="NCBI Taxonomy" id="2662126"/>
    <lineage>
        <taxon>Bacteria</taxon>
        <taxon>Bacillati</taxon>
        <taxon>Bacillota</taxon>
        <taxon>Clostridia</taxon>
        <taxon>Eubacteriales</taxon>
        <taxon>Anaerotalea</taxon>
    </lineage>
</organism>
<dbReference type="InterPro" id="IPR001647">
    <property type="entry name" value="HTH_TetR"/>
</dbReference>
<dbReference type="PROSITE" id="PS50977">
    <property type="entry name" value="HTH_TETR_2"/>
    <property type="match status" value="1"/>
</dbReference>
<dbReference type="Pfam" id="PF00440">
    <property type="entry name" value="TetR_N"/>
    <property type="match status" value="1"/>
</dbReference>
<feature type="DNA-binding region" description="H-T-H motif" evidence="2">
    <location>
        <begin position="24"/>
        <end position="43"/>
    </location>
</feature>
<keyword evidence="1 2" id="KW-0238">DNA-binding</keyword>
<dbReference type="InterPro" id="IPR009057">
    <property type="entry name" value="Homeodomain-like_sf"/>
</dbReference>
<accession>A0A7X5HUV0</accession>
<protein>
    <submittedName>
        <fullName evidence="4">TetR family transcriptional regulator</fullName>
    </submittedName>
</protein>
<dbReference type="InterPro" id="IPR039532">
    <property type="entry name" value="TetR_C_Firmicutes"/>
</dbReference>
<comment type="caution">
    <text evidence="4">The sequence shown here is derived from an EMBL/GenBank/DDBJ whole genome shotgun (WGS) entry which is preliminary data.</text>
</comment>
<dbReference type="Proteomes" id="UP000461585">
    <property type="component" value="Unassembled WGS sequence"/>
</dbReference>
<evidence type="ECO:0000256" key="2">
    <source>
        <dbReference type="PROSITE-ProRule" id="PRU00335"/>
    </source>
</evidence>
<dbReference type="SUPFAM" id="SSF46689">
    <property type="entry name" value="Homeodomain-like"/>
    <property type="match status" value="1"/>
</dbReference>
<proteinExistence type="predicted"/>
<dbReference type="GO" id="GO:0003677">
    <property type="term" value="F:DNA binding"/>
    <property type="evidence" value="ECO:0007669"/>
    <property type="project" value="UniProtKB-UniRule"/>
</dbReference>
<feature type="domain" description="HTH tetR-type" evidence="3">
    <location>
        <begin position="1"/>
        <end position="61"/>
    </location>
</feature>